<dbReference type="GeneID" id="36528074"/>
<accession>A0A2I2FKR1</accession>
<feature type="transmembrane region" description="Helical" evidence="1">
    <location>
        <begin position="6"/>
        <end position="23"/>
    </location>
</feature>
<dbReference type="Proteomes" id="UP000234585">
    <property type="component" value="Unassembled WGS sequence"/>
</dbReference>
<gene>
    <name evidence="2" type="ORF">BDW47DRAFT_99674</name>
</gene>
<keyword evidence="1" id="KW-0812">Transmembrane</keyword>
<keyword evidence="1" id="KW-0472">Membrane</keyword>
<evidence type="ECO:0000313" key="3">
    <source>
        <dbReference type="Proteomes" id="UP000234585"/>
    </source>
</evidence>
<sequence>MLHKLFYFFTWIDILHYCLVWFFKRHILQLTMYDLVGGSCVTQVQKVELSLLSCCWFGVLTNPDE</sequence>
<dbReference type="RefSeq" id="XP_024675214.1">
    <property type="nucleotide sequence ID" value="XM_024820914.1"/>
</dbReference>
<keyword evidence="3" id="KW-1185">Reference proteome</keyword>
<organism evidence="2 3">
    <name type="scientific">Aspergillus candidus</name>
    <dbReference type="NCBI Taxonomy" id="41067"/>
    <lineage>
        <taxon>Eukaryota</taxon>
        <taxon>Fungi</taxon>
        <taxon>Dikarya</taxon>
        <taxon>Ascomycota</taxon>
        <taxon>Pezizomycotina</taxon>
        <taxon>Eurotiomycetes</taxon>
        <taxon>Eurotiomycetidae</taxon>
        <taxon>Eurotiales</taxon>
        <taxon>Aspergillaceae</taxon>
        <taxon>Aspergillus</taxon>
        <taxon>Aspergillus subgen. Circumdati</taxon>
    </lineage>
</organism>
<keyword evidence="1" id="KW-1133">Transmembrane helix</keyword>
<evidence type="ECO:0000313" key="2">
    <source>
        <dbReference type="EMBL" id="PLB41202.1"/>
    </source>
</evidence>
<proteinExistence type="predicted"/>
<dbReference type="EMBL" id="KZ559121">
    <property type="protein sequence ID" value="PLB41202.1"/>
    <property type="molecule type" value="Genomic_DNA"/>
</dbReference>
<reference evidence="2 3" key="1">
    <citation type="submission" date="2017-12" db="EMBL/GenBank/DDBJ databases">
        <authorList>
            <consortium name="DOE Joint Genome Institute"/>
            <person name="Haridas S."/>
            <person name="Kjaerbolling I."/>
            <person name="Vesth T.C."/>
            <person name="Frisvad J.C."/>
            <person name="Nybo J.L."/>
            <person name="Theobald S."/>
            <person name="Kuo A."/>
            <person name="Bowyer P."/>
            <person name="Matsuda Y."/>
            <person name="Mondo S."/>
            <person name="Lyhne E.K."/>
            <person name="Kogle M.E."/>
            <person name="Clum A."/>
            <person name="Lipzen A."/>
            <person name="Salamov A."/>
            <person name="Ngan C.Y."/>
            <person name="Daum C."/>
            <person name="Chiniquy J."/>
            <person name="Barry K."/>
            <person name="LaButti K."/>
            <person name="Simmons B.A."/>
            <person name="Magnuson J.K."/>
            <person name="Mortensen U.H."/>
            <person name="Larsen T.O."/>
            <person name="Grigoriev I.V."/>
            <person name="Baker S.E."/>
            <person name="Andersen M.R."/>
            <person name="Nordberg H.P."/>
            <person name="Cantor M.N."/>
            <person name="Hua S.X."/>
        </authorList>
    </citation>
    <scope>NUCLEOTIDE SEQUENCE [LARGE SCALE GENOMIC DNA]</scope>
    <source>
        <strain evidence="2 3">CBS 102.13</strain>
    </source>
</reference>
<dbReference type="AlphaFoldDB" id="A0A2I2FKR1"/>
<evidence type="ECO:0000256" key="1">
    <source>
        <dbReference type="SAM" id="Phobius"/>
    </source>
</evidence>
<protein>
    <submittedName>
        <fullName evidence="2">Uncharacterized protein</fullName>
    </submittedName>
</protein>
<name>A0A2I2FKR1_ASPCN</name>